<feature type="domain" description="Retrotransposon Copia-like N-terminal" evidence="2">
    <location>
        <begin position="35"/>
        <end position="82"/>
    </location>
</feature>
<proteinExistence type="predicted"/>
<feature type="compositionally biased region" description="Polar residues" evidence="1">
    <location>
        <begin position="8"/>
        <end position="20"/>
    </location>
</feature>
<dbReference type="PANTHER" id="PTHR37610">
    <property type="entry name" value="CCHC-TYPE DOMAIN-CONTAINING PROTEIN"/>
    <property type="match status" value="1"/>
</dbReference>
<feature type="region of interest" description="Disordered" evidence="1">
    <location>
        <begin position="1"/>
        <end position="20"/>
    </location>
</feature>
<evidence type="ECO:0000259" key="2">
    <source>
        <dbReference type="Pfam" id="PF14244"/>
    </source>
</evidence>
<evidence type="ECO:0000256" key="1">
    <source>
        <dbReference type="SAM" id="MobiDB-lite"/>
    </source>
</evidence>
<comment type="caution">
    <text evidence="3">The sequence shown here is derived from an EMBL/GenBank/DDBJ whole genome shotgun (WGS) entry which is preliminary data.</text>
</comment>
<accession>A0AAE2CQR7</accession>
<evidence type="ECO:0000313" key="3">
    <source>
        <dbReference type="EMBL" id="KAK4431043.1"/>
    </source>
</evidence>
<evidence type="ECO:0000313" key="4">
    <source>
        <dbReference type="Proteomes" id="UP001293254"/>
    </source>
</evidence>
<reference evidence="3" key="1">
    <citation type="submission" date="2020-06" db="EMBL/GenBank/DDBJ databases">
        <authorList>
            <person name="Li T."/>
            <person name="Hu X."/>
            <person name="Zhang T."/>
            <person name="Song X."/>
            <person name="Zhang H."/>
            <person name="Dai N."/>
            <person name="Sheng W."/>
            <person name="Hou X."/>
            <person name="Wei L."/>
        </authorList>
    </citation>
    <scope>NUCLEOTIDE SEQUENCE</scope>
    <source>
        <strain evidence="3">3651</strain>
        <tissue evidence="3">Leaf</tissue>
    </source>
</reference>
<keyword evidence="4" id="KW-1185">Reference proteome</keyword>
<dbReference type="EMBL" id="JACGWO010000003">
    <property type="protein sequence ID" value="KAK4431043.1"/>
    <property type="molecule type" value="Genomic_DNA"/>
</dbReference>
<dbReference type="InterPro" id="IPR029472">
    <property type="entry name" value="Copia-like_N"/>
</dbReference>
<dbReference type="AlphaFoldDB" id="A0AAE2CQR7"/>
<dbReference type="Proteomes" id="UP001293254">
    <property type="component" value="Unassembled WGS sequence"/>
</dbReference>
<dbReference type="Pfam" id="PF14244">
    <property type="entry name" value="Retrotran_gag_3"/>
    <property type="match status" value="1"/>
</dbReference>
<reference evidence="3" key="2">
    <citation type="journal article" date="2024" name="Plant">
        <title>Genomic evolution and insights into agronomic trait innovations of Sesamum species.</title>
        <authorList>
            <person name="Miao H."/>
            <person name="Wang L."/>
            <person name="Qu L."/>
            <person name="Liu H."/>
            <person name="Sun Y."/>
            <person name="Le M."/>
            <person name="Wang Q."/>
            <person name="Wei S."/>
            <person name="Zheng Y."/>
            <person name="Lin W."/>
            <person name="Duan Y."/>
            <person name="Cao H."/>
            <person name="Xiong S."/>
            <person name="Wang X."/>
            <person name="Wei L."/>
            <person name="Li C."/>
            <person name="Ma Q."/>
            <person name="Ju M."/>
            <person name="Zhao R."/>
            <person name="Li G."/>
            <person name="Mu C."/>
            <person name="Tian Q."/>
            <person name="Mei H."/>
            <person name="Zhang T."/>
            <person name="Gao T."/>
            <person name="Zhang H."/>
        </authorList>
    </citation>
    <scope>NUCLEOTIDE SEQUENCE</scope>
    <source>
        <strain evidence="3">3651</strain>
    </source>
</reference>
<name>A0AAE2CQR7_9LAMI</name>
<organism evidence="3 4">
    <name type="scientific">Sesamum alatum</name>
    <dbReference type="NCBI Taxonomy" id="300844"/>
    <lineage>
        <taxon>Eukaryota</taxon>
        <taxon>Viridiplantae</taxon>
        <taxon>Streptophyta</taxon>
        <taxon>Embryophyta</taxon>
        <taxon>Tracheophyta</taxon>
        <taxon>Spermatophyta</taxon>
        <taxon>Magnoliopsida</taxon>
        <taxon>eudicotyledons</taxon>
        <taxon>Gunneridae</taxon>
        <taxon>Pentapetalae</taxon>
        <taxon>asterids</taxon>
        <taxon>lamiids</taxon>
        <taxon>Lamiales</taxon>
        <taxon>Pedaliaceae</taxon>
        <taxon>Sesamum</taxon>
    </lineage>
</organism>
<protein>
    <recommendedName>
        <fullName evidence="2">Retrotransposon Copia-like N-terminal domain-containing protein</fullName>
    </recommendedName>
</protein>
<sequence>MTTEEKTIASSGGSTTDIGNQKMNIVTTMSPFYLHPSDHPGMSMCPVILKGDNYQEWQKSMRNALRAKKKLGFLDGTISKPADDDKDIEDWWSLNSMLVAWIFQTIDPSLRSTITYYETLVAIKMVRVLPHTMGKEHEDEQVHQFLMGLDDDTYSTVRSNILTQDPLPPLGRVYALVIQEE</sequence>
<dbReference type="PANTHER" id="PTHR37610:SF101">
    <property type="entry name" value="(RAPE) HYPOTHETICAL PROTEIN"/>
    <property type="match status" value="1"/>
</dbReference>
<gene>
    <name evidence="3" type="ORF">Salat_0866300</name>
</gene>